<gene>
    <name evidence="2" type="ORF">GCM10023235_11640</name>
</gene>
<organism evidence="2 3">
    <name type="scientific">Kitasatospora terrestris</name>
    <dbReference type="NCBI Taxonomy" id="258051"/>
    <lineage>
        <taxon>Bacteria</taxon>
        <taxon>Bacillati</taxon>
        <taxon>Actinomycetota</taxon>
        <taxon>Actinomycetes</taxon>
        <taxon>Kitasatosporales</taxon>
        <taxon>Streptomycetaceae</taxon>
        <taxon>Kitasatospora</taxon>
    </lineage>
</organism>
<comment type="caution">
    <text evidence="2">The sequence shown here is derived from an EMBL/GenBank/DDBJ whole genome shotgun (WGS) entry which is preliminary data.</text>
</comment>
<feature type="region of interest" description="Disordered" evidence="1">
    <location>
        <begin position="28"/>
        <end position="64"/>
    </location>
</feature>
<sequence>MEEELRALRLPVPGHVDGELGARQIPIEAEGLQAGGDPPVVEGRPGRGPADERQQERRAEDEGE</sequence>
<dbReference type="EMBL" id="BAABIS010000001">
    <property type="protein sequence ID" value="GAA4838173.1"/>
    <property type="molecule type" value="Genomic_DNA"/>
</dbReference>
<evidence type="ECO:0000313" key="2">
    <source>
        <dbReference type="EMBL" id="GAA4838173.1"/>
    </source>
</evidence>
<evidence type="ECO:0000256" key="1">
    <source>
        <dbReference type="SAM" id="MobiDB-lite"/>
    </source>
</evidence>
<reference evidence="3" key="1">
    <citation type="journal article" date="2019" name="Int. J. Syst. Evol. Microbiol.">
        <title>The Global Catalogue of Microorganisms (GCM) 10K type strain sequencing project: providing services to taxonomists for standard genome sequencing and annotation.</title>
        <authorList>
            <consortium name="The Broad Institute Genomics Platform"/>
            <consortium name="The Broad Institute Genome Sequencing Center for Infectious Disease"/>
            <person name="Wu L."/>
            <person name="Ma J."/>
        </authorList>
    </citation>
    <scope>NUCLEOTIDE SEQUENCE [LARGE SCALE GENOMIC DNA]</scope>
    <source>
        <strain evidence="3">JCM 13006</strain>
    </source>
</reference>
<feature type="compositionally biased region" description="Basic and acidic residues" evidence="1">
    <location>
        <begin position="49"/>
        <end position="64"/>
    </location>
</feature>
<evidence type="ECO:0000313" key="3">
    <source>
        <dbReference type="Proteomes" id="UP001501752"/>
    </source>
</evidence>
<dbReference type="Proteomes" id="UP001501752">
    <property type="component" value="Unassembled WGS sequence"/>
</dbReference>
<keyword evidence="3" id="KW-1185">Reference proteome</keyword>
<protein>
    <submittedName>
        <fullName evidence="2">Uncharacterized protein</fullName>
    </submittedName>
</protein>
<proteinExistence type="predicted"/>
<accession>A0ABP9DB44</accession>
<name>A0ABP9DB44_9ACTN</name>